<dbReference type="NCBIfam" id="TIGR02783">
    <property type="entry name" value="TrbL_P"/>
    <property type="match status" value="1"/>
</dbReference>
<feature type="compositionally biased region" description="Low complexity" evidence="4">
    <location>
        <begin position="453"/>
        <end position="467"/>
    </location>
</feature>
<feature type="transmembrane region" description="Helical" evidence="5">
    <location>
        <begin position="183"/>
        <end position="202"/>
    </location>
</feature>
<feature type="transmembrane region" description="Helical" evidence="5">
    <location>
        <begin position="214"/>
        <end position="234"/>
    </location>
</feature>
<gene>
    <name evidence="6" type="ORF">pTL43_00063</name>
</gene>
<dbReference type="AlphaFoldDB" id="A0A515HIV8"/>
<proteinExistence type="predicted"/>
<evidence type="ECO:0000313" key="6">
    <source>
        <dbReference type="EMBL" id="QDL89339.1"/>
    </source>
</evidence>
<dbReference type="InterPro" id="IPR007688">
    <property type="entry name" value="Conjugal_tfr_TrbL/VirB6"/>
</dbReference>
<accession>A0A515HIV8</accession>
<feature type="compositionally biased region" description="Low complexity" evidence="4">
    <location>
        <begin position="423"/>
        <end position="433"/>
    </location>
</feature>
<feature type="compositionally biased region" description="Gly residues" evidence="4">
    <location>
        <begin position="355"/>
        <end position="372"/>
    </location>
</feature>
<feature type="region of interest" description="Disordered" evidence="4">
    <location>
        <begin position="355"/>
        <end position="467"/>
    </location>
</feature>
<organism evidence="6">
    <name type="scientific">Sym plasmid</name>
    <dbReference type="NCBI Taxonomy" id="28430"/>
    <lineage>
        <taxon>other sequences</taxon>
        <taxon>plasmids</taxon>
    </lineage>
</organism>
<keyword evidence="1 5" id="KW-0812">Transmembrane</keyword>
<evidence type="ECO:0000256" key="5">
    <source>
        <dbReference type="SAM" id="Phobius"/>
    </source>
</evidence>
<sequence length="577" mass="56200">MRMPANLKTLALPLFVWLAFFAVDAHAAIDNAGVFDSVLDRYQAAASGWAGVITAAATWLFWTLVVISMVWTFGMMALRKADIGEFFAEFVRFTIFTGFFWWALTNGPNFASSIYASLRQLAGNATGLGNALSPSGIVDVGFAIFDKVMDQSSVWSPVDSMAGILMALAILVILALVGVNMLLLLASGWVLAYGGVFFLGFGGSRWTSDMAINYYKVVLGVAAQLFAMVLLVGIGKTFLDDYYARMSAGISLKEMGVMLIVVIILLALTNKIPPLIAGIITGASVGGAGIGQFGAGAALGAAGMAAAAAATGGAALAAGAASAAGGASAVMAAFSKANENVSAGTDVMSAFSGGGSSGGGSGGGGGDAGTGGTPFAQAAGFSGGSGGGSSSGGGSTSTGSSSGGSKGGDKGGDKGGAGGQGSGSTASTGNGADKAAKNEPKPAGGAGQGQQGGQQAAPGSTGPGLLASAASALGTAGRIAADAGANLAKGTADVAKAKAASLREAAAERIADTTGGKIAAAIKAQGSGTAENIDVPDQQPAPSFGDNSLAGGPADADPESEVAAFANREQGRDGTTA</sequence>
<feature type="transmembrane region" description="Helical" evidence="5">
    <location>
        <begin position="86"/>
        <end position="104"/>
    </location>
</feature>
<feature type="transmembrane region" description="Helical" evidence="5">
    <location>
        <begin position="246"/>
        <end position="268"/>
    </location>
</feature>
<dbReference type="PRINTS" id="PR01228">
    <property type="entry name" value="EGGSHELL"/>
</dbReference>
<dbReference type="Pfam" id="PF04610">
    <property type="entry name" value="TrbL"/>
    <property type="match status" value="1"/>
</dbReference>
<feature type="region of interest" description="Disordered" evidence="4">
    <location>
        <begin position="524"/>
        <end position="577"/>
    </location>
</feature>
<evidence type="ECO:0000256" key="4">
    <source>
        <dbReference type="SAM" id="MobiDB-lite"/>
    </source>
</evidence>
<evidence type="ECO:0000256" key="1">
    <source>
        <dbReference type="ARBA" id="ARBA00022692"/>
    </source>
</evidence>
<protein>
    <submittedName>
        <fullName evidence="6">Conjugal transfer protein TrbL</fullName>
    </submittedName>
</protein>
<dbReference type="EMBL" id="MH392237">
    <property type="protein sequence ID" value="QDL89339.1"/>
    <property type="molecule type" value="Genomic_DNA"/>
</dbReference>
<feature type="transmembrane region" description="Helical" evidence="5">
    <location>
        <begin position="301"/>
        <end position="334"/>
    </location>
</feature>
<evidence type="ECO:0000256" key="3">
    <source>
        <dbReference type="ARBA" id="ARBA00023136"/>
    </source>
</evidence>
<reference evidence="6" key="1">
    <citation type="submission" date="2018-05" db="EMBL/GenBank/DDBJ databases">
        <title>Plant species dependent abundance and diversity of IncP-1 plasmids in the rhizosphere - sequence analysis provides new insights into the role as efficient and dynamic means for rapid bacterial adaptation.</title>
        <authorList>
            <person name="Nour E."/>
            <person name="Shintani M."/>
            <person name="Elsayed T."/>
            <person name="Blau K."/>
            <person name="Jechalke S."/>
            <person name="Sproeer C."/>
            <person name="Bunk B."/>
            <person name="Overmann J."/>
            <person name="Smalla K."/>
        </authorList>
    </citation>
    <scope>NUCLEOTIDE SEQUENCE</scope>
    <source>
        <plasmid evidence="6">pTL43</plasmid>
    </source>
</reference>
<keyword evidence="2 5" id="KW-1133">Transmembrane helix</keyword>
<name>A0A515HIV8_9ZZZZ</name>
<feature type="transmembrane region" description="Helical" evidence="5">
    <location>
        <begin position="157"/>
        <end position="177"/>
    </location>
</feature>
<keyword evidence="6" id="KW-0614">Plasmid</keyword>
<geneLocation type="plasmid" evidence="6">
    <name>pTL43</name>
</geneLocation>
<feature type="transmembrane region" description="Helical" evidence="5">
    <location>
        <begin position="49"/>
        <end position="74"/>
    </location>
</feature>
<dbReference type="InterPro" id="IPR014150">
    <property type="entry name" value="Conjugal_tfr_TrbL"/>
</dbReference>
<feature type="transmembrane region" description="Helical" evidence="5">
    <location>
        <begin position="275"/>
        <end position="295"/>
    </location>
</feature>
<feature type="compositionally biased region" description="Gly residues" evidence="4">
    <location>
        <begin position="381"/>
        <end position="406"/>
    </location>
</feature>
<evidence type="ECO:0000256" key="2">
    <source>
        <dbReference type="ARBA" id="ARBA00022989"/>
    </source>
</evidence>
<dbReference type="GO" id="GO:0030255">
    <property type="term" value="P:protein secretion by the type IV secretion system"/>
    <property type="evidence" value="ECO:0007669"/>
    <property type="project" value="InterPro"/>
</dbReference>
<keyword evidence="3 5" id="KW-0472">Membrane</keyword>